<dbReference type="EMBL" id="CASHTH010002432">
    <property type="protein sequence ID" value="CAI8029741.1"/>
    <property type="molecule type" value="Genomic_DNA"/>
</dbReference>
<feature type="transmembrane region" description="Helical" evidence="1">
    <location>
        <begin position="77"/>
        <end position="108"/>
    </location>
</feature>
<keyword evidence="1" id="KW-0812">Transmembrane</keyword>
<protein>
    <submittedName>
        <fullName evidence="2">Uncharacterized protein</fullName>
    </submittedName>
</protein>
<proteinExistence type="predicted"/>
<dbReference type="Proteomes" id="UP001174909">
    <property type="component" value="Unassembled WGS sequence"/>
</dbReference>
<evidence type="ECO:0000256" key="1">
    <source>
        <dbReference type="SAM" id="Phobius"/>
    </source>
</evidence>
<organism evidence="2 3">
    <name type="scientific">Geodia barretti</name>
    <name type="common">Barrett's horny sponge</name>
    <dbReference type="NCBI Taxonomy" id="519541"/>
    <lineage>
        <taxon>Eukaryota</taxon>
        <taxon>Metazoa</taxon>
        <taxon>Porifera</taxon>
        <taxon>Demospongiae</taxon>
        <taxon>Heteroscleromorpha</taxon>
        <taxon>Tetractinellida</taxon>
        <taxon>Astrophorina</taxon>
        <taxon>Geodiidae</taxon>
        <taxon>Geodia</taxon>
    </lineage>
</organism>
<keyword evidence="1" id="KW-1133">Transmembrane helix</keyword>
<keyword evidence="1" id="KW-0472">Membrane</keyword>
<accession>A0AA35WUV7</accession>
<reference evidence="2" key="1">
    <citation type="submission" date="2023-03" db="EMBL/GenBank/DDBJ databases">
        <authorList>
            <person name="Steffen K."/>
            <person name="Cardenas P."/>
        </authorList>
    </citation>
    <scope>NUCLEOTIDE SEQUENCE</scope>
</reference>
<evidence type="ECO:0000313" key="3">
    <source>
        <dbReference type="Proteomes" id="UP001174909"/>
    </source>
</evidence>
<evidence type="ECO:0000313" key="2">
    <source>
        <dbReference type="EMBL" id="CAI8029741.1"/>
    </source>
</evidence>
<sequence length="110" mass="12127">MDTMEETPVKVIRLEETNLYASATKALNTALKTTIGLAIFGGLFCMIGGCFGILFAKRAEVFFKEGDFPAAKKLVRASYACSFGALTVYATTYFVSFIILVICIRTMYIH</sequence>
<keyword evidence="3" id="KW-1185">Reference proteome</keyword>
<dbReference type="AlphaFoldDB" id="A0AA35WUV7"/>
<name>A0AA35WUV7_GEOBA</name>
<comment type="caution">
    <text evidence="2">The sequence shown here is derived from an EMBL/GenBank/DDBJ whole genome shotgun (WGS) entry which is preliminary data.</text>
</comment>
<feature type="transmembrane region" description="Helical" evidence="1">
    <location>
        <begin position="35"/>
        <end position="56"/>
    </location>
</feature>
<gene>
    <name evidence="2" type="ORF">GBAR_LOCUS16868</name>
</gene>